<name>A0A816V7A1_9BILA</name>
<evidence type="ECO:0000313" key="3">
    <source>
        <dbReference type="Proteomes" id="UP000663887"/>
    </source>
</evidence>
<sequence length="275" mass="32058">MAPKSYDSPSFYGWEQCTTQTFLNGTNQKGYGGYDGDIKENDLIELIINCEISKIKLINHRSTKRYQIPIDASKSPFPWKLSVNIVNINDCVRIVKLKKQWFSSKDREQRVAWCQKYAHFSKHDWRNVIFSDESTFYVLERKNQVKIWRTDEERLHPDCIQQVNTGRGDKLGIWGGISGRGTTEPRIFNENMNGSVYCEVLSNELKRSMNKFQDKAKLIFQQDLAPWHTSHIVTTKMKQMKLNVLDWPAKSPDLNPIEMAWSILDKKIDGNAYLQ</sequence>
<organism evidence="2 3">
    <name type="scientific">Rotaria magnacalcarata</name>
    <dbReference type="NCBI Taxonomy" id="392030"/>
    <lineage>
        <taxon>Eukaryota</taxon>
        <taxon>Metazoa</taxon>
        <taxon>Spiralia</taxon>
        <taxon>Gnathifera</taxon>
        <taxon>Rotifera</taxon>
        <taxon>Eurotatoria</taxon>
        <taxon>Bdelloidea</taxon>
        <taxon>Philodinida</taxon>
        <taxon>Philodinidae</taxon>
        <taxon>Rotaria</taxon>
    </lineage>
</organism>
<dbReference type="EMBL" id="CAJNRG010009974">
    <property type="protein sequence ID" value="CAF2117845.1"/>
    <property type="molecule type" value="Genomic_DNA"/>
</dbReference>
<dbReference type="InterPro" id="IPR038717">
    <property type="entry name" value="Tc1-like_DDE_dom"/>
</dbReference>
<dbReference type="Pfam" id="PF13358">
    <property type="entry name" value="DDE_3"/>
    <property type="match status" value="1"/>
</dbReference>
<dbReference type="InterPro" id="IPR036397">
    <property type="entry name" value="RNaseH_sf"/>
</dbReference>
<protein>
    <recommendedName>
        <fullName evidence="1">Tc1-like transposase DDE domain-containing protein</fullName>
    </recommendedName>
</protein>
<comment type="caution">
    <text evidence="2">The sequence shown here is derived from an EMBL/GenBank/DDBJ whole genome shotgun (WGS) entry which is preliminary data.</text>
</comment>
<dbReference type="PANTHER" id="PTHR23022">
    <property type="entry name" value="TRANSPOSABLE ELEMENT-RELATED"/>
    <property type="match status" value="1"/>
</dbReference>
<dbReference type="Gene3D" id="3.30.420.10">
    <property type="entry name" value="Ribonuclease H-like superfamily/Ribonuclease H"/>
    <property type="match status" value="1"/>
</dbReference>
<dbReference type="InterPro" id="IPR052338">
    <property type="entry name" value="Transposase_5"/>
</dbReference>
<dbReference type="Proteomes" id="UP000663887">
    <property type="component" value="Unassembled WGS sequence"/>
</dbReference>
<dbReference type="PANTHER" id="PTHR23022:SF134">
    <property type="entry name" value="TRANSPOSABLE ELEMENT TC1 TRANSPOSASE"/>
    <property type="match status" value="1"/>
</dbReference>
<feature type="domain" description="Tc1-like transposase DDE" evidence="1">
    <location>
        <begin position="128"/>
        <end position="272"/>
    </location>
</feature>
<accession>A0A816V7A1</accession>
<dbReference type="GO" id="GO:0003676">
    <property type="term" value="F:nucleic acid binding"/>
    <property type="evidence" value="ECO:0007669"/>
    <property type="project" value="InterPro"/>
</dbReference>
<proteinExistence type="predicted"/>
<evidence type="ECO:0000259" key="1">
    <source>
        <dbReference type="Pfam" id="PF13358"/>
    </source>
</evidence>
<gene>
    <name evidence="2" type="ORF">XDN619_LOCUS22020</name>
</gene>
<evidence type="ECO:0000313" key="2">
    <source>
        <dbReference type="EMBL" id="CAF2117845.1"/>
    </source>
</evidence>
<reference evidence="2" key="1">
    <citation type="submission" date="2021-02" db="EMBL/GenBank/DDBJ databases">
        <authorList>
            <person name="Nowell W R."/>
        </authorList>
    </citation>
    <scope>NUCLEOTIDE SEQUENCE</scope>
</reference>
<dbReference type="AlphaFoldDB" id="A0A816V7A1"/>